<dbReference type="PROSITE" id="PS50812">
    <property type="entry name" value="PWWP"/>
    <property type="match status" value="1"/>
</dbReference>
<evidence type="ECO:0000259" key="1">
    <source>
        <dbReference type="PROSITE" id="PS50812"/>
    </source>
</evidence>
<dbReference type="Gene3D" id="2.30.30.140">
    <property type="match status" value="1"/>
</dbReference>
<dbReference type="SUPFAM" id="SSF63748">
    <property type="entry name" value="Tudor/PWWP/MBT"/>
    <property type="match status" value="1"/>
</dbReference>
<feature type="domain" description="PWWP" evidence="1">
    <location>
        <begin position="8"/>
        <end position="62"/>
    </location>
</feature>
<accession>A0AAV6VSV3</accession>
<dbReference type="PANTHER" id="PTHR46379">
    <property type="entry name" value="ZINC FINGER MYND DOMAIN-CONTAINING"/>
    <property type="match status" value="1"/>
</dbReference>
<gene>
    <name evidence="2" type="ORF">JTE90_015991</name>
</gene>
<dbReference type="Pfam" id="PF00855">
    <property type="entry name" value="PWWP"/>
    <property type="match status" value="1"/>
</dbReference>
<dbReference type="Proteomes" id="UP000827092">
    <property type="component" value="Unassembled WGS sequence"/>
</dbReference>
<evidence type="ECO:0000313" key="2">
    <source>
        <dbReference type="EMBL" id="KAG8199160.1"/>
    </source>
</evidence>
<dbReference type="EMBL" id="JAFNEN010000030">
    <property type="protein sequence ID" value="KAG8199160.1"/>
    <property type="molecule type" value="Genomic_DNA"/>
</dbReference>
<dbReference type="GO" id="GO:0003714">
    <property type="term" value="F:transcription corepressor activity"/>
    <property type="evidence" value="ECO:0007669"/>
    <property type="project" value="InterPro"/>
</dbReference>
<protein>
    <recommendedName>
        <fullName evidence="1">PWWP domain-containing protein</fullName>
    </recommendedName>
</protein>
<evidence type="ECO:0000313" key="3">
    <source>
        <dbReference type="Proteomes" id="UP000827092"/>
    </source>
</evidence>
<dbReference type="SMART" id="SM00293">
    <property type="entry name" value="PWWP"/>
    <property type="match status" value="1"/>
</dbReference>
<keyword evidence="3" id="KW-1185">Reference proteome</keyword>
<dbReference type="GO" id="GO:0034243">
    <property type="term" value="P:regulation of transcription elongation by RNA polymerase II"/>
    <property type="evidence" value="ECO:0007669"/>
    <property type="project" value="InterPro"/>
</dbReference>
<dbReference type="InterPro" id="IPR047269">
    <property type="entry name" value="ZMY11"/>
</dbReference>
<organism evidence="2 3">
    <name type="scientific">Oedothorax gibbosus</name>
    <dbReference type="NCBI Taxonomy" id="931172"/>
    <lineage>
        <taxon>Eukaryota</taxon>
        <taxon>Metazoa</taxon>
        <taxon>Ecdysozoa</taxon>
        <taxon>Arthropoda</taxon>
        <taxon>Chelicerata</taxon>
        <taxon>Arachnida</taxon>
        <taxon>Araneae</taxon>
        <taxon>Araneomorphae</taxon>
        <taxon>Entelegynae</taxon>
        <taxon>Araneoidea</taxon>
        <taxon>Linyphiidae</taxon>
        <taxon>Erigoninae</taxon>
        <taxon>Oedothorax</taxon>
    </lineage>
</organism>
<dbReference type="AlphaFoldDB" id="A0AAV6VSV3"/>
<reference evidence="2 3" key="1">
    <citation type="journal article" date="2022" name="Nat. Ecol. Evol.">
        <title>A masculinizing supergene underlies an exaggerated male reproductive morph in a spider.</title>
        <authorList>
            <person name="Hendrickx F."/>
            <person name="De Corte Z."/>
            <person name="Sonet G."/>
            <person name="Van Belleghem S.M."/>
            <person name="Kostlbacher S."/>
            <person name="Vangestel C."/>
        </authorList>
    </citation>
    <scope>NUCLEOTIDE SEQUENCE [LARGE SCALE GENOMIC DNA]</scope>
    <source>
        <strain evidence="2">W744_W776</strain>
    </source>
</reference>
<sequence>MSDQSYTPGELVWAKIKGYRHWPAVICQEEKKSLKRQQKVRFLGSHDFAVVSHRNILPNTEEIFLTAKKSGLKSVSWRKALDEVHDSELHLRLAGIEKDVVDDYLESTDSAMEEEEPYVEESVSVASNDSSSNFIYKFANSIWNRCTNLFK</sequence>
<name>A0AAV6VSV3_9ARAC</name>
<dbReference type="GO" id="GO:0005634">
    <property type="term" value="C:nucleus"/>
    <property type="evidence" value="ECO:0007669"/>
    <property type="project" value="TreeGrafter"/>
</dbReference>
<dbReference type="PANTHER" id="PTHR46379:SF1">
    <property type="entry name" value="ZINC FINGER MYND DOMAIN-CONTAINING PROTEIN 11"/>
    <property type="match status" value="1"/>
</dbReference>
<dbReference type="InterPro" id="IPR000313">
    <property type="entry name" value="PWWP_dom"/>
</dbReference>
<dbReference type="GO" id="GO:0009966">
    <property type="term" value="P:regulation of signal transduction"/>
    <property type="evidence" value="ECO:0007669"/>
    <property type="project" value="TreeGrafter"/>
</dbReference>
<proteinExistence type="predicted"/>
<comment type="caution">
    <text evidence="2">The sequence shown here is derived from an EMBL/GenBank/DDBJ whole genome shotgun (WGS) entry which is preliminary data.</text>
</comment>